<proteinExistence type="predicted"/>
<dbReference type="PATRIC" id="fig|861299.3.peg.2892"/>
<feature type="signal peptide" evidence="1">
    <location>
        <begin position="1"/>
        <end position="19"/>
    </location>
</feature>
<accession>W0RLR4</accession>
<protein>
    <submittedName>
        <fullName evidence="2">Uncharacterized protein</fullName>
    </submittedName>
</protein>
<dbReference type="EMBL" id="CP007128">
    <property type="protein sequence ID" value="AHG90378.1"/>
    <property type="molecule type" value="Genomic_DNA"/>
</dbReference>
<reference evidence="2 3" key="1">
    <citation type="journal article" date="2014" name="Genome Announc.">
        <title>Genome Sequence and Methylome of Soil Bacterium Gemmatirosa kalamazoonensis KBS708T, a Member of the Rarely Cultivated Gemmatimonadetes Phylum.</title>
        <authorList>
            <person name="Debruyn J.M."/>
            <person name="Radosevich M."/>
            <person name="Wommack K.E."/>
            <person name="Polson S.W."/>
            <person name="Hauser L.J."/>
            <person name="Fawaz M.N."/>
            <person name="Korlach J."/>
            <person name="Tsai Y.C."/>
        </authorList>
    </citation>
    <scope>NUCLEOTIDE SEQUENCE [LARGE SCALE GENOMIC DNA]</scope>
    <source>
        <strain evidence="2 3">KBS708</strain>
    </source>
</reference>
<keyword evidence="1" id="KW-0732">Signal</keyword>
<evidence type="ECO:0000313" key="3">
    <source>
        <dbReference type="Proteomes" id="UP000019151"/>
    </source>
</evidence>
<evidence type="ECO:0000256" key="1">
    <source>
        <dbReference type="SAM" id="SignalP"/>
    </source>
</evidence>
<dbReference type="STRING" id="861299.J421_2841"/>
<dbReference type="HOGENOM" id="CLU_1600349_0_0_0"/>
<feature type="chain" id="PRO_5004794271" evidence="1">
    <location>
        <begin position="20"/>
        <end position="166"/>
    </location>
</feature>
<keyword evidence="3" id="KW-1185">Reference proteome</keyword>
<dbReference type="InParanoid" id="W0RLR4"/>
<name>W0RLR4_9BACT</name>
<organism evidence="2 3">
    <name type="scientific">Gemmatirosa kalamazoonensis</name>
    <dbReference type="NCBI Taxonomy" id="861299"/>
    <lineage>
        <taxon>Bacteria</taxon>
        <taxon>Pseudomonadati</taxon>
        <taxon>Gemmatimonadota</taxon>
        <taxon>Gemmatimonadia</taxon>
        <taxon>Gemmatimonadales</taxon>
        <taxon>Gemmatimonadaceae</taxon>
        <taxon>Gemmatirosa</taxon>
    </lineage>
</organism>
<evidence type="ECO:0000313" key="2">
    <source>
        <dbReference type="EMBL" id="AHG90378.1"/>
    </source>
</evidence>
<dbReference type="KEGG" id="gba:J421_2841"/>
<dbReference type="Proteomes" id="UP000019151">
    <property type="component" value="Chromosome"/>
</dbReference>
<sequence length="166" mass="17042">MRRLVLGALLVVGARSALAQSRVTLAAPLPAGARVRVTQSDSGSRFRNGIQARVVAMRGDTLVVAVDRAETVAVPLTRDTRVELFRGRRRRPLRGFLMGAGTCAAIGAAVGAIMPDDPPGEFTIGRGDRAAILGGALGIVGGVIGLIAGAAGDDVWQPVAVPVDGR</sequence>
<dbReference type="AlphaFoldDB" id="W0RLR4"/>
<gene>
    <name evidence="2" type="ORF">J421_2841</name>
</gene>
<dbReference type="RefSeq" id="WP_104022625.1">
    <property type="nucleotide sequence ID" value="NZ_CP007128.1"/>
</dbReference>